<dbReference type="GO" id="GO:0016747">
    <property type="term" value="F:acyltransferase activity, transferring groups other than amino-acyl groups"/>
    <property type="evidence" value="ECO:0007669"/>
    <property type="project" value="InterPro"/>
</dbReference>
<organism evidence="2 3">
    <name type="scientific">Sinosporangium album</name>
    <dbReference type="NCBI Taxonomy" id="504805"/>
    <lineage>
        <taxon>Bacteria</taxon>
        <taxon>Bacillati</taxon>
        <taxon>Actinomycetota</taxon>
        <taxon>Actinomycetes</taxon>
        <taxon>Streptosporangiales</taxon>
        <taxon>Streptosporangiaceae</taxon>
        <taxon>Sinosporangium</taxon>
    </lineage>
</organism>
<name>A0A1G7ZFE4_9ACTN</name>
<dbReference type="Pfam" id="PF22691">
    <property type="entry name" value="Thiolase_C_1"/>
    <property type="match status" value="1"/>
</dbReference>
<reference evidence="2 3" key="1">
    <citation type="submission" date="2016-10" db="EMBL/GenBank/DDBJ databases">
        <authorList>
            <person name="de Groot N.N."/>
        </authorList>
    </citation>
    <scope>NUCLEOTIDE SEQUENCE [LARGE SCALE GENOMIC DNA]</scope>
    <source>
        <strain evidence="2 3">CPCC 201354</strain>
    </source>
</reference>
<evidence type="ECO:0000313" key="3">
    <source>
        <dbReference type="Proteomes" id="UP000198923"/>
    </source>
</evidence>
<gene>
    <name evidence="2" type="ORF">SAMN05421505_11131</name>
</gene>
<accession>A0A1G7ZFE4</accession>
<dbReference type="PANTHER" id="PTHR42870:SF1">
    <property type="entry name" value="NON-SPECIFIC LIPID-TRANSFER PROTEIN-LIKE 2"/>
    <property type="match status" value="1"/>
</dbReference>
<dbReference type="InterPro" id="IPR002155">
    <property type="entry name" value="Thiolase"/>
</dbReference>
<sequence length="395" mass="41307">MIAVGEIDIGNTQRDAAAIAGVGHTEYSKNSGVTTLTLAIRAVQAALADAGLSQHDVDGVACHRVGDSVDPALVAQALGVRDLRFVRDVFGGGSSCIAPLDAAATAVATGQARCVVVWRALNGRSGVQMAGAASNPALSADAQYWLPYLHASAPQQFAMFARMYMHKHGLTAEDLGRVAIAQRAHAALNPRAMMRRPITMDDYLGSRWIAEPLRLLDCCQQNDAAVALVVTSTARARDLRRTPVTITATAFGGGGQLASNHRSDPTVSGAHAMAPRLYAAAGLGPDEIDLAELYDAFTPLVPLQLEAYGFCKRGEAGHMIREGAVRLGGVLPINTHGGHLSEGYVHGLNHVAEAVLQLRHDCGERQVPGAEVALSTAQPGVNSGLTGAVILKRAA</sequence>
<protein>
    <submittedName>
        <fullName evidence="2">Acetyl-CoA acetyltransferase</fullName>
    </submittedName>
</protein>
<dbReference type="Gene3D" id="3.40.47.10">
    <property type="match status" value="1"/>
</dbReference>
<dbReference type="PIRSF" id="PIRSF000429">
    <property type="entry name" value="Ac-CoA_Ac_transf"/>
    <property type="match status" value="1"/>
</dbReference>
<proteinExistence type="predicted"/>
<dbReference type="SUPFAM" id="SSF53901">
    <property type="entry name" value="Thiolase-like"/>
    <property type="match status" value="2"/>
</dbReference>
<dbReference type="Proteomes" id="UP000198923">
    <property type="component" value="Unassembled WGS sequence"/>
</dbReference>
<dbReference type="AlphaFoldDB" id="A0A1G7ZFE4"/>
<keyword evidence="3" id="KW-1185">Reference proteome</keyword>
<dbReference type="STRING" id="504805.SAMN05421505_11131"/>
<evidence type="ECO:0000313" key="2">
    <source>
        <dbReference type="EMBL" id="SDH07359.1"/>
    </source>
</evidence>
<evidence type="ECO:0000259" key="1">
    <source>
        <dbReference type="Pfam" id="PF22691"/>
    </source>
</evidence>
<feature type="domain" description="Thiolase C-terminal" evidence="1">
    <location>
        <begin position="260"/>
        <end position="384"/>
    </location>
</feature>
<dbReference type="EMBL" id="FNCN01000011">
    <property type="protein sequence ID" value="SDH07359.1"/>
    <property type="molecule type" value="Genomic_DNA"/>
</dbReference>
<keyword evidence="2" id="KW-0808">Transferase</keyword>
<dbReference type="InterPro" id="IPR016039">
    <property type="entry name" value="Thiolase-like"/>
</dbReference>
<dbReference type="PANTHER" id="PTHR42870">
    <property type="entry name" value="ACETYL-COA C-ACETYLTRANSFERASE"/>
    <property type="match status" value="1"/>
</dbReference>
<dbReference type="InterPro" id="IPR055140">
    <property type="entry name" value="Thiolase_C_2"/>
</dbReference>
<dbReference type="CDD" id="cd00829">
    <property type="entry name" value="SCP-x_thiolase"/>
    <property type="match status" value="1"/>
</dbReference>